<keyword evidence="5 6" id="KW-0482">Metalloprotease</keyword>
<dbReference type="PANTHER" id="PTHR22726">
    <property type="entry name" value="METALLOENDOPEPTIDASE OMA1"/>
    <property type="match status" value="1"/>
</dbReference>
<dbReference type="eggNOG" id="COG0501">
    <property type="taxonomic scope" value="Bacteria"/>
</dbReference>
<gene>
    <name evidence="10" type="ORF">CIT292_09617</name>
</gene>
<feature type="region of interest" description="Disordered" evidence="7">
    <location>
        <begin position="282"/>
        <end position="309"/>
    </location>
</feature>
<evidence type="ECO:0000256" key="4">
    <source>
        <dbReference type="ARBA" id="ARBA00022833"/>
    </source>
</evidence>
<protein>
    <submittedName>
        <fullName evidence="10">Peptidase, M48 family</fullName>
        <ecNumber evidence="10">3.4.24.-</ecNumber>
    </submittedName>
</protein>
<dbReference type="EC" id="3.4.24.-" evidence="10"/>
<keyword evidence="8" id="KW-1133">Transmembrane helix</keyword>
<comment type="caution">
    <text evidence="10">The sequence shown here is derived from an EMBL/GenBank/DDBJ whole genome shotgun (WGS) entry which is preliminary data.</text>
</comment>
<evidence type="ECO:0000259" key="9">
    <source>
        <dbReference type="Pfam" id="PF01435"/>
    </source>
</evidence>
<dbReference type="InterPro" id="IPR001915">
    <property type="entry name" value="Peptidase_M48"/>
</dbReference>
<dbReference type="CDD" id="cd07334">
    <property type="entry name" value="M48C_loiP_like"/>
    <property type="match status" value="1"/>
</dbReference>
<evidence type="ECO:0000256" key="6">
    <source>
        <dbReference type="RuleBase" id="RU003983"/>
    </source>
</evidence>
<dbReference type="GO" id="GO:0046872">
    <property type="term" value="F:metal ion binding"/>
    <property type="evidence" value="ECO:0007669"/>
    <property type="project" value="UniProtKB-KW"/>
</dbReference>
<dbReference type="GO" id="GO:0004222">
    <property type="term" value="F:metalloendopeptidase activity"/>
    <property type="evidence" value="ECO:0007669"/>
    <property type="project" value="InterPro"/>
</dbReference>
<dbReference type="GO" id="GO:0051603">
    <property type="term" value="P:proteolysis involved in protein catabolic process"/>
    <property type="evidence" value="ECO:0007669"/>
    <property type="project" value="TreeGrafter"/>
</dbReference>
<comment type="similarity">
    <text evidence="6">Belongs to the peptidase M48 family.</text>
</comment>
<reference evidence="10 11" key="1">
    <citation type="submission" date="2010-02" db="EMBL/GenBank/DDBJ databases">
        <authorList>
            <person name="Weinstock G."/>
            <person name="Sodergren E."/>
            <person name="Clifton S."/>
            <person name="Fulton L."/>
            <person name="Fulton B."/>
            <person name="Courtney L."/>
            <person name="Fronick C."/>
            <person name="Harrison M."/>
            <person name="Strong C."/>
            <person name="Farmer C."/>
            <person name="Delahaunty K."/>
            <person name="Markovic C."/>
            <person name="Hall O."/>
            <person name="Minx P."/>
            <person name="Tomlinson C."/>
            <person name="Mitreva M."/>
            <person name="Nelson J."/>
            <person name="Hou S."/>
            <person name="Wollam A."/>
            <person name="Pepin K.H."/>
            <person name="Johnson M."/>
            <person name="Bhonagiri V."/>
            <person name="Zhang X."/>
            <person name="Suruliraj S."/>
            <person name="Warren W."/>
            <person name="Chinwalla A."/>
            <person name="Mardis E.R."/>
            <person name="Wilson R.K."/>
        </authorList>
    </citation>
    <scope>NUCLEOTIDE SEQUENCE [LARGE SCALE GENOMIC DNA]</scope>
    <source>
        <strain evidence="10 11">ATCC 29220</strain>
    </source>
</reference>
<feature type="compositionally biased region" description="Basic and acidic residues" evidence="7">
    <location>
        <begin position="286"/>
        <end position="309"/>
    </location>
</feature>
<name>D4BGG9_9ENTR</name>
<evidence type="ECO:0000256" key="7">
    <source>
        <dbReference type="SAM" id="MobiDB-lite"/>
    </source>
</evidence>
<dbReference type="InterPro" id="IPR051156">
    <property type="entry name" value="Mito/Outer_Membr_Metalloprot"/>
</dbReference>
<dbReference type="Pfam" id="PF01435">
    <property type="entry name" value="Peptidase_M48"/>
    <property type="match status" value="1"/>
</dbReference>
<dbReference type="Proteomes" id="UP000003880">
    <property type="component" value="Unassembled WGS sequence"/>
</dbReference>
<dbReference type="MEROPS" id="M48.022"/>
<evidence type="ECO:0000313" key="11">
    <source>
        <dbReference type="Proteomes" id="UP000003880"/>
    </source>
</evidence>
<feature type="transmembrane region" description="Helical" evidence="8">
    <location>
        <begin position="27"/>
        <end position="50"/>
    </location>
</feature>
<keyword evidence="3 6" id="KW-0378">Hydrolase</keyword>
<evidence type="ECO:0000256" key="1">
    <source>
        <dbReference type="ARBA" id="ARBA00022670"/>
    </source>
</evidence>
<accession>D4BGG9</accession>
<organism evidence="10 11">
    <name type="scientific">Citrobacter youngae ATCC 29220</name>
    <dbReference type="NCBI Taxonomy" id="500640"/>
    <lineage>
        <taxon>Bacteria</taxon>
        <taxon>Pseudomonadati</taxon>
        <taxon>Pseudomonadota</taxon>
        <taxon>Gammaproteobacteria</taxon>
        <taxon>Enterobacterales</taxon>
        <taxon>Enterobacteriaceae</taxon>
        <taxon>Citrobacter</taxon>
        <taxon>Citrobacter freundii complex</taxon>
    </lineage>
</organism>
<dbReference type="EMBL" id="ABWL02000021">
    <property type="protein sequence ID" value="EFE06569.1"/>
    <property type="molecule type" value="Genomic_DNA"/>
</dbReference>
<keyword evidence="4 6" id="KW-0862">Zinc</keyword>
<keyword evidence="1 6" id="KW-0645">Protease</keyword>
<keyword evidence="8" id="KW-0812">Transmembrane</keyword>
<dbReference type="PANTHER" id="PTHR22726:SF4">
    <property type="entry name" value="METALLOPROTEASE LOIP"/>
    <property type="match status" value="1"/>
</dbReference>
<evidence type="ECO:0000256" key="3">
    <source>
        <dbReference type="ARBA" id="ARBA00022801"/>
    </source>
</evidence>
<evidence type="ECO:0000256" key="8">
    <source>
        <dbReference type="SAM" id="Phobius"/>
    </source>
</evidence>
<evidence type="ECO:0000256" key="5">
    <source>
        <dbReference type="ARBA" id="ARBA00023049"/>
    </source>
</evidence>
<dbReference type="AlphaFoldDB" id="D4BGG9"/>
<feature type="domain" description="Peptidase M48" evidence="9">
    <location>
        <begin position="141"/>
        <end position="302"/>
    </location>
</feature>
<keyword evidence="8" id="KW-0472">Membrane</keyword>
<dbReference type="Gene3D" id="3.30.2010.10">
    <property type="entry name" value="Metalloproteases ('zincins'), catalytic domain"/>
    <property type="match status" value="1"/>
</dbReference>
<proteinExistence type="inferred from homology"/>
<dbReference type="GO" id="GO:0016020">
    <property type="term" value="C:membrane"/>
    <property type="evidence" value="ECO:0007669"/>
    <property type="project" value="TreeGrafter"/>
</dbReference>
<evidence type="ECO:0000313" key="10">
    <source>
        <dbReference type="EMBL" id="EFE06569.1"/>
    </source>
</evidence>
<sequence>MYMEHPFTASEISGSCAQVAQSSRPLIVLFFILMPSVGSPANGAFFRIILTLCGREKMKIRALLLATSMAAALTGCQNMDSNGLLSSGAEAFQAYSLSDAQVKALSDQACKDMDSKATIAPAGSEYAARLGKIASALGDNINGQPVNYKVYMAKDVNAFAMANGCIRVYSGLMDMMTDNEVEAVIGHEMGHVALGHVKKGMQVALGTNAVRAAAASAGGIVGSLSQSQLGDLGEKLVNSQFSQRQESEADDYSYDLLRKRGINPSGLATSFEKLAKLEAGRQSSMFDDHPASAERAQHIRDRMSADGIK</sequence>
<comment type="cofactor">
    <cofactor evidence="6">
        <name>Zn(2+)</name>
        <dbReference type="ChEBI" id="CHEBI:29105"/>
    </cofactor>
    <text evidence="6">Binds 1 zinc ion per subunit.</text>
</comment>
<keyword evidence="2" id="KW-0479">Metal-binding</keyword>
<dbReference type="HOGENOM" id="CLU_074068_0_0_6"/>
<evidence type="ECO:0000256" key="2">
    <source>
        <dbReference type="ARBA" id="ARBA00022723"/>
    </source>
</evidence>